<reference evidence="2 3" key="1">
    <citation type="submission" date="2022-10" db="EMBL/GenBank/DDBJ databases">
        <title>Aestuariibacter sp. AA17 isolated from Montipora capitata coral fragment.</title>
        <authorList>
            <person name="Emsley S.A."/>
            <person name="Pfannmuller K.M."/>
            <person name="Loughran R.M."/>
            <person name="Shlafstein M."/>
            <person name="Papke E."/>
            <person name="Saw J.H."/>
            <person name="Ushijima B."/>
            <person name="Videau P."/>
        </authorList>
    </citation>
    <scope>NUCLEOTIDE SEQUENCE [LARGE SCALE GENOMIC DNA]</scope>
    <source>
        <strain evidence="2 3">AA17</strain>
    </source>
</reference>
<protein>
    <recommendedName>
        <fullName evidence="4">DUF2884 family protein</fullName>
    </recommendedName>
</protein>
<dbReference type="Proteomes" id="UP001652504">
    <property type="component" value="Unassembled WGS sequence"/>
</dbReference>
<proteinExistence type="predicted"/>
<evidence type="ECO:0008006" key="4">
    <source>
        <dbReference type="Google" id="ProtNLM"/>
    </source>
</evidence>
<name>A0ABT3A551_9ALTE</name>
<gene>
    <name evidence="2" type="ORF">OE749_03460</name>
</gene>
<keyword evidence="3" id="KW-1185">Reference proteome</keyword>
<evidence type="ECO:0000313" key="2">
    <source>
        <dbReference type="EMBL" id="MCV2883760.1"/>
    </source>
</evidence>
<dbReference type="RefSeq" id="WP_263710954.1">
    <property type="nucleotide sequence ID" value="NZ_JAOWKX010000001.1"/>
</dbReference>
<evidence type="ECO:0000313" key="3">
    <source>
        <dbReference type="Proteomes" id="UP001652504"/>
    </source>
</evidence>
<organism evidence="2 3">
    <name type="scientific">Fluctibacter corallii</name>
    <dbReference type="NCBI Taxonomy" id="2984329"/>
    <lineage>
        <taxon>Bacteria</taxon>
        <taxon>Pseudomonadati</taxon>
        <taxon>Pseudomonadota</taxon>
        <taxon>Gammaproteobacteria</taxon>
        <taxon>Alteromonadales</taxon>
        <taxon>Alteromonadaceae</taxon>
        <taxon>Fluctibacter</taxon>
    </lineage>
</organism>
<feature type="chain" id="PRO_5047333175" description="DUF2884 family protein" evidence="1">
    <location>
        <begin position="22"/>
        <end position="187"/>
    </location>
</feature>
<evidence type="ECO:0000256" key="1">
    <source>
        <dbReference type="SAM" id="SignalP"/>
    </source>
</evidence>
<sequence length="187" mass="20709">MSLIKPIILSTLLIGALSASAAHRSDPFYHQTLTKDSEMVALKDCKIVATMPVSDQLIALRQQLTVNESDIELATQPIKAIQPDIQLLSERIQEIVTSAVNTNAGVVTVDQQRLEEAEHLQHELTALINANTVDTAHIEHISLQIEHTADAYVDELKALFGDISFDQIQVRQQGDTSDIYCDHDVKM</sequence>
<dbReference type="EMBL" id="JAOWKX010000001">
    <property type="protein sequence ID" value="MCV2883760.1"/>
    <property type="molecule type" value="Genomic_DNA"/>
</dbReference>
<accession>A0ABT3A551</accession>
<keyword evidence="1" id="KW-0732">Signal</keyword>
<comment type="caution">
    <text evidence="2">The sequence shown here is derived from an EMBL/GenBank/DDBJ whole genome shotgun (WGS) entry which is preliminary data.</text>
</comment>
<feature type="signal peptide" evidence="1">
    <location>
        <begin position="1"/>
        <end position="21"/>
    </location>
</feature>